<keyword evidence="1" id="KW-1133">Transmembrane helix</keyword>
<sequence length="190" mass="20160">MTSTVTTSQFLEHHEAPGSIIVGPMGENAKYDHDGAWRSFIGPAVVFGLIATGSIVAALSGGSSIRWLFAVIAAAVSATLGVIAIRLFRREVARRGTDDTAKPQTLPGVASERDWLDRVAPISNGAYRESGGGLILFGVIAVAGGTWMLIALPFWRQLRPMPAGPLGILCLLAGVHFLLLAVNVFRRTPK</sequence>
<evidence type="ECO:0000313" key="2">
    <source>
        <dbReference type="EMBL" id="NYD68868.1"/>
    </source>
</evidence>
<protein>
    <submittedName>
        <fullName evidence="2">Uncharacterized protein</fullName>
    </submittedName>
</protein>
<organism evidence="2 3">
    <name type="scientific">Herbiconiux flava</name>
    <dbReference type="NCBI Taxonomy" id="881268"/>
    <lineage>
        <taxon>Bacteria</taxon>
        <taxon>Bacillati</taxon>
        <taxon>Actinomycetota</taxon>
        <taxon>Actinomycetes</taxon>
        <taxon>Micrococcales</taxon>
        <taxon>Microbacteriaceae</taxon>
        <taxon>Herbiconiux</taxon>
    </lineage>
</organism>
<feature type="transmembrane region" description="Helical" evidence="1">
    <location>
        <begin position="40"/>
        <end position="61"/>
    </location>
</feature>
<feature type="transmembrane region" description="Helical" evidence="1">
    <location>
        <begin position="67"/>
        <end position="88"/>
    </location>
</feature>
<proteinExistence type="predicted"/>
<comment type="caution">
    <text evidence="2">The sequence shown here is derived from an EMBL/GenBank/DDBJ whole genome shotgun (WGS) entry which is preliminary data.</text>
</comment>
<keyword evidence="1" id="KW-0812">Transmembrane</keyword>
<keyword evidence="1" id="KW-0472">Membrane</keyword>
<dbReference type="Proteomes" id="UP000549913">
    <property type="component" value="Unassembled WGS sequence"/>
</dbReference>
<evidence type="ECO:0000256" key="1">
    <source>
        <dbReference type="SAM" id="Phobius"/>
    </source>
</evidence>
<feature type="transmembrane region" description="Helical" evidence="1">
    <location>
        <begin position="134"/>
        <end position="154"/>
    </location>
</feature>
<name>A0A852S6F9_9MICO</name>
<dbReference type="AlphaFoldDB" id="A0A852S6F9"/>
<reference evidence="2 3" key="1">
    <citation type="submission" date="2020-07" db="EMBL/GenBank/DDBJ databases">
        <title>Sequencing the genomes of 1000 actinobacteria strains.</title>
        <authorList>
            <person name="Klenk H.-P."/>
        </authorList>
    </citation>
    <scope>NUCLEOTIDE SEQUENCE [LARGE SCALE GENOMIC DNA]</scope>
    <source>
        <strain evidence="2 3">DSM 26474</strain>
    </source>
</reference>
<accession>A0A852S6F9</accession>
<evidence type="ECO:0000313" key="3">
    <source>
        <dbReference type="Proteomes" id="UP000549913"/>
    </source>
</evidence>
<dbReference type="RefSeq" id="WP_179546302.1">
    <property type="nucleotide sequence ID" value="NZ_BSEW01000001.1"/>
</dbReference>
<dbReference type="EMBL" id="JACCBM010000001">
    <property type="protein sequence ID" value="NYD68868.1"/>
    <property type="molecule type" value="Genomic_DNA"/>
</dbReference>
<feature type="transmembrane region" description="Helical" evidence="1">
    <location>
        <begin position="166"/>
        <end position="185"/>
    </location>
</feature>
<gene>
    <name evidence="2" type="ORF">BJ984_000026</name>
</gene>
<keyword evidence="3" id="KW-1185">Reference proteome</keyword>